<feature type="chain" id="PRO_5039560071" description="Lipoprotein" evidence="2">
    <location>
        <begin position="23"/>
        <end position="228"/>
    </location>
</feature>
<dbReference type="AlphaFoldDB" id="A0A0J7ACE0"/>
<comment type="caution">
    <text evidence="3">The sequence shown here is derived from an EMBL/GenBank/DDBJ whole genome shotgun (WGS) entry which is preliminary data.</text>
</comment>
<gene>
    <name evidence="3" type="ORF">ACS04_26545</name>
</gene>
<organism evidence="3 4">
    <name type="scientific">Streptomyces roseus</name>
    <dbReference type="NCBI Taxonomy" id="66430"/>
    <lineage>
        <taxon>Bacteria</taxon>
        <taxon>Bacillati</taxon>
        <taxon>Actinomycetota</taxon>
        <taxon>Actinomycetes</taxon>
        <taxon>Kitasatosporales</taxon>
        <taxon>Streptomycetaceae</taxon>
        <taxon>Streptomyces</taxon>
    </lineage>
</organism>
<dbReference type="Proteomes" id="UP000035932">
    <property type="component" value="Unassembled WGS sequence"/>
</dbReference>
<dbReference type="STRING" id="66430.ACS04_26545"/>
<name>A0A0J7ACE0_9ACTN</name>
<evidence type="ECO:0000256" key="1">
    <source>
        <dbReference type="SAM" id="MobiDB-lite"/>
    </source>
</evidence>
<dbReference type="EMBL" id="LFML01000121">
    <property type="protein sequence ID" value="KMO94916.1"/>
    <property type="molecule type" value="Genomic_DNA"/>
</dbReference>
<proteinExistence type="predicted"/>
<evidence type="ECO:0000313" key="4">
    <source>
        <dbReference type="Proteomes" id="UP000035932"/>
    </source>
</evidence>
<feature type="region of interest" description="Disordered" evidence="1">
    <location>
        <begin position="206"/>
        <end position="228"/>
    </location>
</feature>
<dbReference type="PATRIC" id="fig|66430.4.peg.856"/>
<keyword evidence="2" id="KW-0732">Signal</keyword>
<dbReference type="PROSITE" id="PS51257">
    <property type="entry name" value="PROKAR_LIPOPROTEIN"/>
    <property type="match status" value="1"/>
</dbReference>
<accession>A0A0J7ACE0</accession>
<keyword evidence="4" id="KW-1185">Reference proteome</keyword>
<evidence type="ECO:0000313" key="3">
    <source>
        <dbReference type="EMBL" id="KMO94916.1"/>
    </source>
</evidence>
<dbReference type="RefSeq" id="WP_048479320.1">
    <property type="nucleotide sequence ID" value="NZ_JBIRUD010000010.1"/>
</dbReference>
<evidence type="ECO:0000256" key="2">
    <source>
        <dbReference type="SAM" id="SignalP"/>
    </source>
</evidence>
<reference evidence="3 4" key="1">
    <citation type="submission" date="2015-06" db="EMBL/GenBank/DDBJ databases">
        <title>Recapitulation of the evolution of biosynthetic gene clusters reveals hidden chemical diversity on bacterial genomes.</title>
        <authorList>
            <person name="Cruz-Morales P."/>
            <person name="Martinez-Guerrero C."/>
            <person name="Morales-Escalante M.A."/>
            <person name="Yanez-Guerra L.A."/>
            <person name="Kopp J.F."/>
            <person name="Feldmann J."/>
            <person name="Ramos-Aboites H.E."/>
            <person name="Barona-Gomez F."/>
        </authorList>
    </citation>
    <scope>NUCLEOTIDE SEQUENCE [LARGE SCALE GENOMIC DNA]</scope>
    <source>
        <strain evidence="3 4">ATCC 31245</strain>
    </source>
</reference>
<protein>
    <recommendedName>
        <fullName evidence="5">Lipoprotein</fullName>
    </recommendedName>
</protein>
<sequence length="228" mass="22625">MSTSTRFRRAVTALFVSGALLAGATACGGGSARGSGGGEPARAGVALSMAAQQEATDEALAVQALTAQAAGWQETADEAAAAASPAPSTTAEKQKFAKTRFVANAGLAAGATYQWIIKPYREGKFKKGAKGRTFALVKAGLAGAFAYNRLKAAADNAKGDPLLSKAVAPLTASIESLKGLGSKLRKGDASDADVTSLQNVINGVKGAGAGAGAPVTEKVPSLSQLSGG</sequence>
<feature type="signal peptide" evidence="2">
    <location>
        <begin position="1"/>
        <end position="22"/>
    </location>
</feature>
<evidence type="ECO:0008006" key="5">
    <source>
        <dbReference type="Google" id="ProtNLM"/>
    </source>
</evidence>